<accession>A0A183LJM6</accession>
<dbReference type="EMBL" id="UZAI01001223">
    <property type="protein sequence ID" value="VDO59698.1"/>
    <property type="molecule type" value="Genomic_DNA"/>
</dbReference>
<dbReference type="AlphaFoldDB" id="A0A183LJM6"/>
<dbReference type="Gene3D" id="2.60.40.790">
    <property type="match status" value="1"/>
</dbReference>
<dbReference type="InterPro" id="IPR048696">
    <property type="entry name" value="SHQ1-like_CS"/>
</dbReference>
<organism evidence="1 2">
    <name type="scientific">Schistosoma margrebowiei</name>
    <dbReference type="NCBI Taxonomy" id="48269"/>
    <lineage>
        <taxon>Eukaryota</taxon>
        <taxon>Metazoa</taxon>
        <taxon>Spiralia</taxon>
        <taxon>Lophotrochozoa</taxon>
        <taxon>Platyhelminthes</taxon>
        <taxon>Trematoda</taxon>
        <taxon>Digenea</taxon>
        <taxon>Strigeidida</taxon>
        <taxon>Schistosomatoidea</taxon>
        <taxon>Schistosomatidae</taxon>
        <taxon>Schistosoma</taxon>
    </lineage>
</organism>
<dbReference type="PANTHER" id="PTHR12967">
    <property type="entry name" value="PROTEIN SHQ1 HOMOLOG"/>
    <property type="match status" value="1"/>
</dbReference>
<dbReference type="GO" id="GO:0051082">
    <property type="term" value="F:unfolded protein binding"/>
    <property type="evidence" value="ECO:0007669"/>
    <property type="project" value="TreeGrafter"/>
</dbReference>
<proteinExistence type="predicted"/>
<evidence type="ECO:0000313" key="2">
    <source>
        <dbReference type="Proteomes" id="UP000277204"/>
    </source>
</evidence>
<dbReference type="InterPro" id="IPR008978">
    <property type="entry name" value="HSP20-like_chaperone"/>
</dbReference>
<dbReference type="InterPro" id="IPR039742">
    <property type="entry name" value="Shq1"/>
</dbReference>
<dbReference type="GO" id="GO:0005737">
    <property type="term" value="C:cytoplasm"/>
    <property type="evidence" value="ECO:0007669"/>
    <property type="project" value="TreeGrafter"/>
</dbReference>
<reference evidence="1 2" key="1">
    <citation type="submission" date="2018-11" db="EMBL/GenBank/DDBJ databases">
        <authorList>
            <consortium name="Pathogen Informatics"/>
        </authorList>
    </citation>
    <scope>NUCLEOTIDE SEQUENCE [LARGE SCALE GENOMIC DNA]</scope>
    <source>
        <strain evidence="1 2">Zambia</strain>
    </source>
</reference>
<dbReference type="GO" id="GO:0005654">
    <property type="term" value="C:nucleoplasm"/>
    <property type="evidence" value="ECO:0007669"/>
    <property type="project" value="TreeGrafter"/>
</dbReference>
<sequence length="182" mass="21045">MVLTPIFRLEQDDKKLKVIIHAPLAKISEMEVCVEEQTFYFDSSPYYLKYALNCFLIDVFRFDIPGSVLTDEDTFDYELIDGDIHITLEKSKPGLFKDLDLITKLLITSSETKPSKCLIEELNDTVEQQKCWSLDWFSDSKSISSTPEDVIFSNPTYGFSGSKSGLFQVEVMYFLFKLILKW</sequence>
<dbReference type="PANTHER" id="PTHR12967:SF0">
    <property type="entry name" value="PROTEIN SHQ1 HOMOLOG"/>
    <property type="match status" value="1"/>
</dbReference>
<dbReference type="GO" id="GO:0000493">
    <property type="term" value="P:box H/ACA snoRNP assembly"/>
    <property type="evidence" value="ECO:0007669"/>
    <property type="project" value="InterPro"/>
</dbReference>
<keyword evidence="2" id="KW-1185">Reference proteome</keyword>
<name>A0A183LJM6_9TREM</name>
<dbReference type="STRING" id="48269.A0A183LJM6"/>
<dbReference type="Pfam" id="PF21413">
    <property type="entry name" value="SHQ1-like_CS"/>
    <property type="match status" value="1"/>
</dbReference>
<evidence type="ECO:0000313" key="1">
    <source>
        <dbReference type="EMBL" id="VDO59698.1"/>
    </source>
</evidence>
<gene>
    <name evidence="1" type="ORF">SMRZ_LOCUS4001</name>
</gene>
<protein>
    <submittedName>
        <fullName evidence="1">Uncharacterized protein</fullName>
    </submittedName>
</protein>
<dbReference type="Proteomes" id="UP000277204">
    <property type="component" value="Unassembled WGS sequence"/>
</dbReference>